<dbReference type="Gene3D" id="3.40.630.70">
    <property type="entry name" value="Leucyl/phenylalanyl-tRNA-protein transferase, C-terminal domain"/>
    <property type="match status" value="1"/>
</dbReference>
<dbReference type="HAMAP" id="MF_00688">
    <property type="entry name" value="Leu_Phe_trans"/>
    <property type="match status" value="1"/>
</dbReference>
<feature type="region of interest" description="Disordered" evidence="5">
    <location>
        <begin position="192"/>
        <end position="213"/>
    </location>
</feature>
<name>A0ABV3LBN4_9RHOB</name>
<comment type="catalytic activity">
    <reaction evidence="4">
        <text>N-terminal L-arginyl-[protein] + L-leucyl-tRNA(Leu) = N-terminal L-leucyl-L-arginyl-[protein] + tRNA(Leu) + H(+)</text>
        <dbReference type="Rhea" id="RHEA:50416"/>
        <dbReference type="Rhea" id="RHEA-COMP:9613"/>
        <dbReference type="Rhea" id="RHEA-COMP:9622"/>
        <dbReference type="Rhea" id="RHEA-COMP:12672"/>
        <dbReference type="Rhea" id="RHEA-COMP:12673"/>
        <dbReference type="ChEBI" id="CHEBI:15378"/>
        <dbReference type="ChEBI" id="CHEBI:64719"/>
        <dbReference type="ChEBI" id="CHEBI:78442"/>
        <dbReference type="ChEBI" id="CHEBI:78494"/>
        <dbReference type="ChEBI" id="CHEBI:133044"/>
        <dbReference type="EC" id="2.3.2.6"/>
    </reaction>
</comment>
<dbReference type="PANTHER" id="PTHR30098">
    <property type="entry name" value="LEUCYL/PHENYLALANYL-TRNA--PROTEIN TRANSFERASE"/>
    <property type="match status" value="1"/>
</dbReference>
<sequence length="213" mass="24152">MDRRDITPDILLKAYALGVFPMAESREDPEIFWVDPRHRGILPLDRFHMSRSLARHVRRGGFEVAIDRDFAATVEGCAERAETWINATIFDLYLQLHRKGHAHSLEIRQDNQLIGGVYGVALGGAFFGESMFSRRDNASKTALAFLVDRLTRAGFILFDTQFITPHLSRLGAVEISRADYHQRLESAVARPADFRAPETPTPQELVQRMTQTS</sequence>
<dbReference type="SUPFAM" id="SSF55729">
    <property type="entry name" value="Acyl-CoA N-acyltransferases (Nat)"/>
    <property type="match status" value="1"/>
</dbReference>
<proteinExistence type="inferred from homology"/>
<evidence type="ECO:0000256" key="4">
    <source>
        <dbReference type="HAMAP-Rule" id="MF_00688"/>
    </source>
</evidence>
<comment type="subcellular location">
    <subcellularLocation>
        <location evidence="4">Cytoplasm</location>
    </subcellularLocation>
</comment>
<evidence type="ECO:0000313" key="6">
    <source>
        <dbReference type="EMBL" id="MEV8468495.1"/>
    </source>
</evidence>
<evidence type="ECO:0000256" key="1">
    <source>
        <dbReference type="ARBA" id="ARBA00022490"/>
    </source>
</evidence>
<dbReference type="Proteomes" id="UP001553161">
    <property type="component" value="Unassembled WGS sequence"/>
</dbReference>
<reference evidence="6 7" key="1">
    <citation type="submission" date="2024-07" db="EMBL/GenBank/DDBJ databases">
        <authorList>
            <person name="Kang M."/>
        </authorList>
    </citation>
    <scope>NUCLEOTIDE SEQUENCE [LARGE SCALE GENOMIC DNA]</scope>
    <source>
        <strain evidence="6 7">DFM31</strain>
    </source>
</reference>
<dbReference type="EC" id="2.3.2.6" evidence="4"/>
<dbReference type="NCBIfam" id="TIGR00667">
    <property type="entry name" value="aat"/>
    <property type="match status" value="1"/>
</dbReference>
<dbReference type="InterPro" id="IPR016181">
    <property type="entry name" value="Acyl_CoA_acyltransferase"/>
</dbReference>
<dbReference type="InterPro" id="IPR042203">
    <property type="entry name" value="Leu/Phe-tRNA_Trfase_C"/>
</dbReference>
<dbReference type="PANTHER" id="PTHR30098:SF2">
    <property type="entry name" value="LEUCYL_PHENYLALANYL-TRNA--PROTEIN TRANSFERASE"/>
    <property type="match status" value="1"/>
</dbReference>
<feature type="compositionally biased region" description="Polar residues" evidence="5">
    <location>
        <begin position="201"/>
        <end position="213"/>
    </location>
</feature>
<evidence type="ECO:0000256" key="5">
    <source>
        <dbReference type="SAM" id="MobiDB-lite"/>
    </source>
</evidence>
<evidence type="ECO:0000256" key="3">
    <source>
        <dbReference type="ARBA" id="ARBA00023315"/>
    </source>
</evidence>
<dbReference type="Pfam" id="PF03588">
    <property type="entry name" value="Leu_Phe_trans"/>
    <property type="match status" value="1"/>
</dbReference>
<comment type="catalytic activity">
    <reaction evidence="4">
        <text>L-phenylalanyl-tRNA(Phe) + an N-terminal L-alpha-aminoacyl-[protein] = an N-terminal L-phenylalanyl-L-alpha-aminoacyl-[protein] + tRNA(Phe)</text>
        <dbReference type="Rhea" id="RHEA:43632"/>
        <dbReference type="Rhea" id="RHEA-COMP:9668"/>
        <dbReference type="Rhea" id="RHEA-COMP:9699"/>
        <dbReference type="Rhea" id="RHEA-COMP:10636"/>
        <dbReference type="Rhea" id="RHEA-COMP:10637"/>
        <dbReference type="ChEBI" id="CHEBI:78442"/>
        <dbReference type="ChEBI" id="CHEBI:78531"/>
        <dbReference type="ChEBI" id="CHEBI:78597"/>
        <dbReference type="ChEBI" id="CHEBI:83561"/>
        <dbReference type="EC" id="2.3.2.6"/>
    </reaction>
</comment>
<gene>
    <name evidence="4 6" type="primary">aat</name>
    <name evidence="6" type="ORF">AB0T83_17095</name>
</gene>
<organism evidence="6 7">
    <name type="scientific">Meridianimarinicoccus marinus</name>
    <dbReference type="NCBI Taxonomy" id="3231483"/>
    <lineage>
        <taxon>Bacteria</taxon>
        <taxon>Pseudomonadati</taxon>
        <taxon>Pseudomonadota</taxon>
        <taxon>Alphaproteobacteria</taxon>
        <taxon>Rhodobacterales</taxon>
        <taxon>Paracoccaceae</taxon>
        <taxon>Meridianimarinicoccus</taxon>
    </lineage>
</organism>
<evidence type="ECO:0000313" key="7">
    <source>
        <dbReference type="Proteomes" id="UP001553161"/>
    </source>
</evidence>
<comment type="similarity">
    <text evidence="4">Belongs to the L/F-transferase family.</text>
</comment>
<keyword evidence="7" id="KW-1185">Reference proteome</keyword>
<dbReference type="RefSeq" id="WP_366194448.1">
    <property type="nucleotide sequence ID" value="NZ_JBFBVU010000030.1"/>
</dbReference>
<evidence type="ECO:0000256" key="2">
    <source>
        <dbReference type="ARBA" id="ARBA00022679"/>
    </source>
</evidence>
<keyword evidence="2 4" id="KW-0808">Transferase</keyword>
<accession>A0ABV3LBN4</accession>
<dbReference type="EMBL" id="JBFBVU010000030">
    <property type="protein sequence ID" value="MEV8468495.1"/>
    <property type="molecule type" value="Genomic_DNA"/>
</dbReference>
<dbReference type="InterPro" id="IPR004616">
    <property type="entry name" value="Leu/Phe-tRNA_Trfase"/>
</dbReference>
<comment type="function">
    <text evidence="4">Functions in the N-end rule pathway of protein degradation where it conjugates Leu, Phe and, less efficiently, Met from aminoacyl-tRNAs to the N-termini of proteins containing an N-terminal arginine or lysine.</text>
</comment>
<comment type="catalytic activity">
    <reaction evidence="4">
        <text>N-terminal L-lysyl-[protein] + L-leucyl-tRNA(Leu) = N-terminal L-leucyl-L-lysyl-[protein] + tRNA(Leu) + H(+)</text>
        <dbReference type="Rhea" id="RHEA:12340"/>
        <dbReference type="Rhea" id="RHEA-COMP:9613"/>
        <dbReference type="Rhea" id="RHEA-COMP:9622"/>
        <dbReference type="Rhea" id="RHEA-COMP:12670"/>
        <dbReference type="Rhea" id="RHEA-COMP:12671"/>
        <dbReference type="ChEBI" id="CHEBI:15378"/>
        <dbReference type="ChEBI" id="CHEBI:65249"/>
        <dbReference type="ChEBI" id="CHEBI:78442"/>
        <dbReference type="ChEBI" id="CHEBI:78494"/>
        <dbReference type="ChEBI" id="CHEBI:133043"/>
        <dbReference type="EC" id="2.3.2.6"/>
    </reaction>
</comment>
<comment type="caution">
    <text evidence="6">The sequence shown here is derived from an EMBL/GenBank/DDBJ whole genome shotgun (WGS) entry which is preliminary data.</text>
</comment>
<keyword evidence="3 4" id="KW-0012">Acyltransferase</keyword>
<dbReference type="GO" id="GO:0008914">
    <property type="term" value="F:leucyl-tRNA--protein transferase activity"/>
    <property type="evidence" value="ECO:0007669"/>
    <property type="project" value="UniProtKB-EC"/>
</dbReference>
<keyword evidence="1 4" id="KW-0963">Cytoplasm</keyword>
<protein>
    <recommendedName>
        <fullName evidence="4">Leucyl/phenylalanyl-tRNA--protein transferase</fullName>
        <ecNumber evidence="4">2.3.2.6</ecNumber>
    </recommendedName>
    <alternativeName>
        <fullName evidence="4">L/F-transferase</fullName>
    </alternativeName>
    <alternativeName>
        <fullName evidence="4">Leucyltransferase</fullName>
    </alternativeName>
    <alternativeName>
        <fullName evidence="4">Phenyalanyltransferase</fullName>
    </alternativeName>
</protein>